<dbReference type="Proteomes" id="UP001501231">
    <property type="component" value="Unassembled WGS sequence"/>
</dbReference>
<dbReference type="Pfam" id="PF13581">
    <property type="entry name" value="HATPase_c_2"/>
    <property type="match status" value="1"/>
</dbReference>
<accession>A0ABN3JRE0</accession>
<reference evidence="3 4" key="1">
    <citation type="journal article" date="2019" name="Int. J. Syst. Evol. Microbiol.">
        <title>The Global Catalogue of Microorganisms (GCM) 10K type strain sequencing project: providing services to taxonomists for standard genome sequencing and annotation.</title>
        <authorList>
            <consortium name="The Broad Institute Genomics Platform"/>
            <consortium name="The Broad Institute Genome Sequencing Center for Infectious Disease"/>
            <person name="Wu L."/>
            <person name="Ma J."/>
        </authorList>
    </citation>
    <scope>NUCLEOTIDE SEQUENCE [LARGE SCALE GENOMIC DNA]</scope>
    <source>
        <strain evidence="3 4">JCM 3325</strain>
    </source>
</reference>
<name>A0ABN3JRE0_9ACTN</name>
<comment type="caution">
    <text evidence="3">The sequence shown here is derived from an EMBL/GenBank/DDBJ whole genome shotgun (WGS) entry which is preliminary data.</text>
</comment>
<dbReference type="Gene3D" id="3.30.565.10">
    <property type="entry name" value="Histidine kinase-like ATPase, C-terminal domain"/>
    <property type="match status" value="1"/>
</dbReference>
<dbReference type="InterPro" id="IPR036890">
    <property type="entry name" value="HATPase_C_sf"/>
</dbReference>
<keyword evidence="1" id="KW-0723">Serine/threonine-protein kinase</keyword>
<evidence type="ECO:0000259" key="2">
    <source>
        <dbReference type="Pfam" id="PF13581"/>
    </source>
</evidence>
<evidence type="ECO:0000313" key="4">
    <source>
        <dbReference type="Proteomes" id="UP001501231"/>
    </source>
</evidence>
<protein>
    <recommendedName>
        <fullName evidence="2">Histidine kinase/HSP90-like ATPase domain-containing protein</fullName>
    </recommendedName>
</protein>
<feature type="domain" description="Histidine kinase/HSP90-like ATPase" evidence="2">
    <location>
        <begin position="23"/>
        <end position="124"/>
    </location>
</feature>
<dbReference type="PANTHER" id="PTHR35526">
    <property type="entry name" value="ANTI-SIGMA-F FACTOR RSBW-RELATED"/>
    <property type="match status" value="1"/>
</dbReference>
<evidence type="ECO:0000313" key="3">
    <source>
        <dbReference type="EMBL" id="GAA2435685.1"/>
    </source>
</evidence>
<gene>
    <name evidence="3" type="ORF">GCM10010191_57950</name>
</gene>
<proteinExistence type="predicted"/>
<dbReference type="InterPro" id="IPR050267">
    <property type="entry name" value="Anti-sigma-factor_SerPK"/>
</dbReference>
<evidence type="ECO:0000256" key="1">
    <source>
        <dbReference type="ARBA" id="ARBA00022527"/>
    </source>
</evidence>
<keyword evidence="1" id="KW-0808">Transferase</keyword>
<dbReference type="EMBL" id="BAAARW010000020">
    <property type="protein sequence ID" value="GAA2435685.1"/>
    <property type="molecule type" value="Genomic_DNA"/>
</dbReference>
<dbReference type="PANTHER" id="PTHR35526:SF3">
    <property type="entry name" value="ANTI-SIGMA-F FACTOR RSBW"/>
    <property type="match status" value="1"/>
</dbReference>
<dbReference type="CDD" id="cd16936">
    <property type="entry name" value="HATPase_RsbW-like"/>
    <property type="match status" value="1"/>
</dbReference>
<dbReference type="InterPro" id="IPR003594">
    <property type="entry name" value="HATPase_dom"/>
</dbReference>
<organism evidence="3 4">
    <name type="scientific">Actinomadura vinacea</name>
    <dbReference type="NCBI Taxonomy" id="115336"/>
    <lineage>
        <taxon>Bacteria</taxon>
        <taxon>Bacillati</taxon>
        <taxon>Actinomycetota</taxon>
        <taxon>Actinomycetes</taxon>
        <taxon>Streptosporangiales</taxon>
        <taxon>Thermomonosporaceae</taxon>
        <taxon>Actinomadura</taxon>
    </lineage>
</organism>
<keyword evidence="4" id="KW-1185">Reference proteome</keyword>
<sequence>MSKRCDAAAVEGRVLGAVTLPGETASVGVFWRFVADIIGTYCPVESERVDDAVLLSSETVTNSLVHSDSRHGGVVTLTLSTSGAVLRVEVLDDGGKTTPTRCAEDALRVNGRGVFLVEALAKSSGHRVDAEGRLLSWFEI</sequence>
<dbReference type="SUPFAM" id="SSF55874">
    <property type="entry name" value="ATPase domain of HSP90 chaperone/DNA topoisomerase II/histidine kinase"/>
    <property type="match status" value="1"/>
</dbReference>
<keyword evidence="1" id="KW-0418">Kinase</keyword>